<keyword evidence="3" id="KW-1185">Reference proteome</keyword>
<dbReference type="InterPro" id="IPR005585">
    <property type="entry name" value="DUF327"/>
</dbReference>
<feature type="compositionally biased region" description="Polar residues" evidence="1">
    <location>
        <begin position="19"/>
        <end position="39"/>
    </location>
</feature>
<dbReference type="Proteomes" id="UP000677918">
    <property type="component" value="Unassembled WGS sequence"/>
</dbReference>
<dbReference type="EMBL" id="BOVK01000002">
    <property type="protein sequence ID" value="GIQ67257.1"/>
    <property type="molecule type" value="Genomic_DNA"/>
</dbReference>
<accession>A0A8J4H0M7</accession>
<name>A0A8J4H0M7_9BACL</name>
<organism evidence="2 3">
    <name type="scientific">Xylanibacillus composti</name>
    <dbReference type="NCBI Taxonomy" id="1572762"/>
    <lineage>
        <taxon>Bacteria</taxon>
        <taxon>Bacillati</taxon>
        <taxon>Bacillota</taxon>
        <taxon>Bacilli</taxon>
        <taxon>Bacillales</taxon>
        <taxon>Paenibacillaceae</taxon>
        <taxon>Xylanibacillus</taxon>
    </lineage>
</organism>
<feature type="region of interest" description="Disordered" evidence="1">
    <location>
        <begin position="19"/>
        <end position="46"/>
    </location>
</feature>
<dbReference type="AlphaFoldDB" id="A0A8J4H0M7"/>
<dbReference type="Gene3D" id="1.20.120.490">
    <property type="entry name" value="Hypothetical protein TM1646-like domain"/>
    <property type="match status" value="1"/>
</dbReference>
<reference evidence="2" key="1">
    <citation type="submission" date="2021-04" db="EMBL/GenBank/DDBJ databases">
        <title>Draft genome sequence of Xylanibacillus composti strain K13.</title>
        <authorList>
            <person name="Uke A."/>
            <person name="Chhe C."/>
            <person name="Baramee S."/>
            <person name="Kosugi A."/>
        </authorList>
    </citation>
    <scope>NUCLEOTIDE SEQUENCE</scope>
    <source>
        <strain evidence="2">K13</strain>
    </source>
</reference>
<evidence type="ECO:0008006" key="4">
    <source>
        <dbReference type="Google" id="ProtNLM"/>
    </source>
</evidence>
<evidence type="ECO:0000313" key="2">
    <source>
        <dbReference type="EMBL" id="GIQ67257.1"/>
    </source>
</evidence>
<evidence type="ECO:0000256" key="1">
    <source>
        <dbReference type="SAM" id="MobiDB-lite"/>
    </source>
</evidence>
<dbReference type="Pfam" id="PF03885">
    <property type="entry name" value="DUF327"/>
    <property type="match status" value="1"/>
</dbReference>
<gene>
    <name evidence="2" type="ORF">XYCOK13_00810</name>
</gene>
<proteinExistence type="predicted"/>
<dbReference type="SUPFAM" id="SSF158397">
    <property type="entry name" value="TM1646-like"/>
    <property type="match status" value="1"/>
</dbReference>
<evidence type="ECO:0000313" key="3">
    <source>
        <dbReference type="Proteomes" id="UP000677918"/>
    </source>
</evidence>
<sequence length="148" mass="17670">MKINPGWRSTINELKRTEQALSQTSSPRGFSDMMQQQQERATEEQLKRRIEEIRQQGERLAKSMTVRELRAYKTMIRAFLEETARRGVHLKETRGWDRRGRGKRYRILEDIDRHLLELADDMLEREEGQVDLLRRIGEIQGLLINVFF</sequence>
<dbReference type="InterPro" id="IPR024042">
    <property type="entry name" value="TM1646-like_dom_sf"/>
</dbReference>
<protein>
    <recommendedName>
        <fullName evidence="4">DUF327 family protein</fullName>
    </recommendedName>
</protein>
<comment type="caution">
    <text evidence="2">The sequence shown here is derived from an EMBL/GenBank/DDBJ whole genome shotgun (WGS) entry which is preliminary data.</text>
</comment>
<dbReference type="RefSeq" id="WP_213409866.1">
    <property type="nucleotide sequence ID" value="NZ_BOVK01000002.1"/>
</dbReference>